<organism evidence="1 2">
    <name type="scientific">Dreissena polymorpha</name>
    <name type="common">Zebra mussel</name>
    <name type="synonym">Mytilus polymorpha</name>
    <dbReference type="NCBI Taxonomy" id="45954"/>
    <lineage>
        <taxon>Eukaryota</taxon>
        <taxon>Metazoa</taxon>
        <taxon>Spiralia</taxon>
        <taxon>Lophotrochozoa</taxon>
        <taxon>Mollusca</taxon>
        <taxon>Bivalvia</taxon>
        <taxon>Autobranchia</taxon>
        <taxon>Heteroconchia</taxon>
        <taxon>Euheterodonta</taxon>
        <taxon>Imparidentia</taxon>
        <taxon>Neoheterodontei</taxon>
        <taxon>Myida</taxon>
        <taxon>Dreissenoidea</taxon>
        <taxon>Dreissenidae</taxon>
        <taxon>Dreissena</taxon>
    </lineage>
</organism>
<accession>A0A9D4JSD0</accession>
<sequence length="85" mass="10204">MIAERRAGNYAFLRYDKLYINNDIYKYDENTQSIDLSQVVELSSHVLIVEIYWLLPRMDSHMVYTLKTHDANNWSPKITETNRNY</sequence>
<dbReference type="Proteomes" id="UP000828390">
    <property type="component" value="Unassembled WGS sequence"/>
</dbReference>
<gene>
    <name evidence="1" type="ORF">DPMN_119938</name>
</gene>
<dbReference type="EMBL" id="JAIWYP010000005">
    <property type="protein sequence ID" value="KAH3818332.1"/>
    <property type="molecule type" value="Genomic_DNA"/>
</dbReference>
<proteinExistence type="predicted"/>
<protein>
    <submittedName>
        <fullName evidence="1">Uncharacterized protein</fullName>
    </submittedName>
</protein>
<dbReference type="AlphaFoldDB" id="A0A9D4JSD0"/>
<reference evidence="1" key="1">
    <citation type="journal article" date="2019" name="bioRxiv">
        <title>The Genome of the Zebra Mussel, Dreissena polymorpha: A Resource for Invasive Species Research.</title>
        <authorList>
            <person name="McCartney M.A."/>
            <person name="Auch B."/>
            <person name="Kono T."/>
            <person name="Mallez S."/>
            <person name="Zhang Y."/>
            <person name="Obille A."/>
            <person name="Becker A."/>
            <person name="Abrahante J.E."/>
            <person name="Garbe J."/>
            <person name="Badalamenti J.P."/>
            <person name="Herman A."/>
            <person name="Mangelson H."/>
            <person name="Liachko I."/>
            <person name="Sullivan S."/>
            <person name="Sone E.D."/>
            <person name="Koren S."/>
            <person name="Silverstein K.A.T."/>
            <person name="Beckman K.B."/>
            <person name="Gohl D.M."/>
        </authorList>
    </citation>
    <scope>NUCLEOTIDE SEQUENCE</scope>
    <source>
        <strain evidence="1">Duluth1</strain>
        <tissue evidence="1">Whole animal</tissue>
    </source>
</reference>
<keyword evidence="2" id="KW-1185">Reference proteome</keyword>
<name>A0A9D4JSD0_DREPO</name>
<reference evidence="1" key="2">
    <citation type="submission" date="2020-11" db="EMBL/GenBank/DDBJ databases">
        <authorList>
            <person name="McCartney M.A."/>
            <person name="Auch B."/>
            <person name="Kono T."/>
            <person name="Mallez S."/>
            <person name="Becker A."/>
            <person name="Gohl D.M."/>
            <person name="Silverstein K.A.T."/>
            <person name="Koren S."/>
            <person name="Bechman K.B."/>
            <person name="Herman A."/>
            <person name="Abrahante J.E."/>
            <person name="Garbe J."/>
        </authorList>
    </citation>
    <scope>NUCLEOTIDE SEQUENCE</scope>
    <source>
        <strain evidence="1">Duluth1</strain>
        <tissue evidence="1">Whole animal</tissue>
    </source>
</reference>
<evidence type="ECO:0000313" key="2">
    <source>
        <dbReference type="Proteomes" id="UP000828390"/>
    </source>
</evidence>
<comment type="caution">
    <text evidence="1">The sequence shown here is derived from an EMBL/GenBank/DDBJ whole genome shotgun (WGS) entry which is preliminary data.</text>
</comment>
<evidence type="ECO:0000313" key="1">
    <source>
        <dbReference type="EMBL" id="KAH3818332.1"/>
    </source>
</evidence>